<dbReference type="GO" id="GO:0000287">
    <property type="term" value="F:magnesium ion binding"/>
    <property type="evidence" value="ECO:0007669"/>
    <property type="project" value="UniProtKB-UniRule"/>
</dbReference>
<comment type="function">
    <text evidence="8">Transfers the 4'-phosphopantetheine moiety from coenzyme A to a Ser of acyl-carrier-protein.</text>
</comment>
<comment type="subcellular location">
    <subcellularLocation>
        <location evidence="8">Cytoplasm</location>
    </subcellularLocation>
</comment>
<dbReference type="STRING" id="1143323.M787_004105"/>
<proteinExistence type="inferred from homology"/>
<comment type="cofactor">
    <cofactor evidence="8">
        <name>Mg(2+)</name>
        <dbReference type="ChEBI" id="CHEBI:18420"/>
    </cofactor>
</comment>
<dbReference type="OrthoDB" id="517356at2"/>
<evidence type="ECO:0000256" key="4">
    <source>
        <dbReference type="ARBA" id="ARBA00022832"/>
    </source>
</evidence>
<keyword evidence="7 8" id="KW-0275">Fatty acid biosynthesis</keyword>
<feature type="domain" description="4'-phosphopantetheinyl transferase" evidence="9">
    <location>
        <begin position="6"/>
        <end position="119"/>
    </location>
</feature>
<evidence type="ECO:0000313" key="10">
    <source>
        <dbReference type="EMBL" id="ANG66492.1"/>
    </source>
</evidence>
<reference evidence="10 11" key="1">
    <citation type="journal article" date="2014" name="Syst. Appl. Microbiol.">
        <title>Evidence for the existence of two new members of the family Chlamydiaceae and proposal of Chlamydia avium sp. nov. and Chlamydia gallinacea sp. nov.</title>
        <authorList>
            <person name="Sachse K."/>
            <person name="Laroucau K."/>
            <person name="Riege K."/>
            <person name="Wehner S."/>
            <person name="Dilcher M."/>
            <person name="Creasy H.H."/>
            <person name="Weidmann M."/>
            <person name="Myers G."/>
            <person name="Vorimore F."/>
            <person name="Vicari N."/>
            <person name="Magnino S."/>
            <person name="Liebler-Tenorio E."/>
            <person name="Ruettger A."/>
            <person name="Bavoil P.M."/>
            <person name="Hufert F.T."/>
            <person name="Rossello-Mora R."/>
            <person name="Marz M."/>
        </authorList>
    </citation>
    <scope>NUCLEOTIDE SEQUENCE [LARGE SCALE GENOMIC DNA]</scope>
    <source>
        <strain evidence="10 11">08-1274/3</strain>
    </source>
</reference>
<evidence type="ECO:0000256" key="8">
    <source>
        <dbReference type="HAMAP-Rule" id="MF_00101"/>
    </source>
</evidence>
<keyword evidence="1 8" id="KW-0444">Lipid biosynthesis</keyword>
<dbReference type="AlphaFoldDB" id="A0A173DZX8"/>
<evidence type="ECO:0000256" key="6">
    <source>
        <dbReference type="ARBA" id="ARBA00023098"/>
    </source>
</evidence>
<dbReference type="Pfam" id="PF01648">
    <property type="entry name" value="ACPS"/>
    <property type="match status" value="1"/>
</dbReference>
<feature type="binding site" evidence="8">
    <location>
        <position position="58"/>
    </location>
    <ligand>
        <name>Mg(2+)</name>
        <dbReference type="ChEBI" id="CHEBI:18420"/>
    </ligand>
</feature>
<dbReference type="Gene3D" id="3.90.470.20">
    <property type="entry name" value="4'-phosphopantetheinyl transferase domain"/>
    <property type="match status" value="1"/>
</dbReference>
<comment type="catalytic activity">
    <reaction evidence="8">
        <text>apo-[ACP] + CoA = holo-[ACP] + adenosine 3',5'-bisphosphate + H(+)</text>
        <dbReference type="Rhea" id="RHEA:12068"/>
        <dbReference type="Rhea" id="RHEA-COMP:9685"/>
        <dbReference type="Rhea" id="RHEA-COMP:9690"/>
        <dbReference type="ChEBI" id="CHEBI:15378"/>
        <dbReference type="ChEBI" id="CHEBI:29999"/>
        <dbReference type="ChEBI" id="CHEBI:57287"/>
        <dbReference type="ChEBI" id="CHEBI:58343"/>
        <dbReference type="ChEBI" id="CHEBI:64479"/>
        <dbReference type="EC" id="2.7.8.7"/>
    </reaction>
</comment>
<gene>
    <name evidence="8" type="primary">acpS</name>
    <name evidence="10" type="ORF">M787_004105</name>
</gene>
<dbReference type="eggNOG" id="COG0736">
    <property type="taxonomic scope" value="Bacteria"/>
</dbReference>
<name>A0A173DZX8_9CHLA</name>
<evidence type="ECO:0000256" key="1">
    <source>
        <dbReference type="ARBA" id="ARBA00022516"/>
    </source>
</evidence>
<dbReference type="RefSeq" id="WP_021828311.1">
    <property type="nucleotide sequence ID" value="NZ_CP015840.1"/>
</dbReference>
<keyword evidence="2 8" id="KW-0808">Transferase</keyword>
<dbReference type="InterPro" id="IPR008278">
    <property type="entry name" value="4-PPantetheinyl_Trfase_dom"/>
</dbReference>
<feature type="binding site" evidence="8">
    <location>
        <position position="9"/>
    </location>
    <ligand>
        <name>Mg(2+)</name>
        <dbReference type="ChEBI" id="CHEBI:18420"/>
    </ligand>
</feature>
<dbReference type="NCBIfam" id="TIGR00556">
    <property type="entry name" value="pantethn_trn"/>
    <property type="match status" value="1"/>
</dbReference>
<dbReference type="EC" id="2.7.8.7" evidence="8"/>
<organism evidence="10 11">
    <name type="scientific">Chlamydia gallinacea 08-1274/3</name>
    <dbReference type="NCBI Taxonomy" id="1143323"/>
    <lineage>
        <taxon>Bacteria</taxon>
        <taxon>Pseudomonadati</taxon>
        <taxon>Chlamydiota</taxon>
        <taxon>Chlamydiia</taxon>
        <taxon>Chlamydiales</taxon>
        <taxon>Chlamydiaceae</taxon>
        <taxon>Chlamydia/Chlamydophila group</taxon>
        <taxon>Chlamydia</taxon>
    </lineage>
</organism>
<evidence type="ECO:0000256" key="5">
    <source>
        <dbReference type="ARBA" id="ARBA00022842"/>
    </source>
</evidence>
<keyword evidence="6 8" id="KW-0443">Lipid metabolism</keyword>
<dbReference type="InterPro" id="IPR002582">
    <property type="entry name" value="ACPS"/>
</dbReference>
<dbReference type="SUPFAM" id="SSF56214">
    <property type="entry name" value="4'-phosphopantetheinyl transferase"/>
    <property type="match status" value="1"/>
</dbReference>
<dbReference type="EMBL" id="CP015840">
    <property type="protein sequence ID" value="ANG66492.1"/>
    <property type="molecule type" value="Genomic_DNA"/>
</dbReference>
<dbReference type="GO" id="GO:0008897">
    <property type="term" value="F:holo-[acyl-carrier-protein] synthase activity"/>
    <property type="evidence" value="ECO:0007669"/>
    <property type="project" value="UniProtKB-UniRule"/>
</dbReference>
<evidence type="ECO:0000259" key="9">
    <source>
        <dbReference type="Pfam" id="PF01648"/>
    </source>
</evidence>
<evidence type="ECO:0000256" key="7">
    <source>
        <dbReference type="ARBA" id="ARBA00023160"/>
    </source>
</evidence>
<evidence type="ECO:0000313" key="11">
    <source>
        <dbReference type="Proteomes" id="UP000019147"/>
    </source>
</evidence>
<protein>
    <recommendedName>
        <fullName evidence="8">Holo-[acyl-carrier-protein] synthase</fullName>
        <shortName evidence="8">Holo-ACP synthase</shortName>
        <ecNumber evidence="8">2.7.8.7</ecNumber>
    </recommendedName>
    <alternativeName>
        <fullName evidence="8">4'-phosphopantetheinyl transferase AcpS</fullName>
    </alternativeName>
</protein>
<evidence type="ECO:0000256" key="2">
    <source>
        <dbReference type="ARBA" id="ARBA00022679"/>
    </source>
</evidence>
<keyword evidence="8" id="KW-0963">Cytoplasm</keyword>
<dbReference type="InterPro" id="IPR004568">
    <property type="entry name" value="Ppantetheine-prot_Trfase_dom"/>
</dbReference>
<dbReference type="GO" id="GO:0006633">
    <property type="term" value="P:fatty acid biosynthetic process"/>
    <property type="evidence" value="ECO:0007669"/>
    <property type="project" value="UniProtKB-UniRule"/>
</dbReference>
<evidence type="ECO:0000256" key="3">
    <source>
        <dbReference type="ARBA" id="ARBA00022723"/>
    </source>
</evidence>
<dbReference type="GO" id="GO:0005737">
    <property type="term" value="C:cytoplasm"/>
    <property type="evidence" value="ECO:0007669"/>
    <property type="project" value="UniProtKB-SubCell"/>
</dbReference>
<keyword evidence="3 8" id="KW-0479">Metal-binding</keyword>
<dbReference type="GeneID" id="81478488"/>
<dbReference type="InterPro" id="IPR037143">
    <property type="entry name" value="4-PPantetheinyl_Trfase_dom_sf"/>
</dbReference>
<dbReference type="KEGG" id="cgz:M787_004105"/>
<dbReference type="NCBIfam" id="TIGR00516">
    <property type="entry name" value="acpS"/>
    <property type="match status" value="1"/>
</dbReference>
<sequence length="123" mass="13873">MQTTHIGTDIIEIVRIQKAIKTHGQRILNKIFTKEEQKYCLKLAHPYPSFAARFAGKEAVAKALGTGIGKVVGWKDIEIYKSMRQQPEVLLSPKVYEKFKVSQISLSMSHSREYATAVAIILI</sequence>
<comment type="similarity">
    <text evidence="8">Belongs to the P-Pant transferase superfamily. AcpS family.</text>
</comment>
<keyword evidence="4 8" id="KW-0276">Fatty acid metabolism</keyword>
<dbReference type="Proteomes" id="UP000019147">
    <property type="component" value="Chromosome"/>
</dbReference>
<keyword evidence="5 8" id="KW-0460">Magnesium</keyword>
<dbReference type="HAMAP" id="MF_00101">
    <property type="entry name" value="AcpS"/>
    <property type="match status" value="1"/>
</dbReference>
<accession>A0A173DZX8</accession>